<proteinExistence type="inferred from homology"/>
<keyword evidence="13" id="KW-1185">Reference proteome</keyword>
<keyword evidence="6 9" id="KW-0472">Membrane</keyword>
<comment type="similarity">
    <text evidence="2 8">Belongs to the EMP24/GP25L family.</text>
</comment>
<evidence type="ECO:0000256" key="10">
    <source>
        <dbReference type="SAM" id="SignalP"/>
    </source>
</evidence>
<evidence type="ECO:0000256" key="1">
    <source>
        <dbReference type="ARBA" id="ARBA00004479"/>
    </source>
</evidence>
<feature type="transmembrane region" description="Helical" evidence="9">
    <location>
        <begin position="189"/>
        <end position="211"/>
    </location>
</feature>
<keyword evidence="4 10" id="KW-0732">Signal</keyword>
<evidence type="ECO:0000256" key="9">
    <source>
        <dbReference type="SAM" id="Phobius"/>
    </source>
</evidence>
<organism evidence="12 13">
    <name type="scientific">Mucor velutinosus</name>
    <dbReference type="NCBI Taxonomy" id="708070"/>
    <lineage>
        <taxon>Eukaryota</taxon>
        <taxon>Fungi</taxon>
        <taxon>Fungi incertae sedis</taxon>
        <taxon>Mucoromycota</taxon>
        <taxon>Mucoromycotina</taxon>
        <taxon>Mucoromycetes</taxon>
        <taxon>Mucorales</taxon>
        <taxon>Mucorineae</taxon>
        <taxon>Mucoraceae</taxon>
        <taxon>Mucor</taxon>
    </lineage>
</organism>
<feature type="domain" description="GOLD" evidence="11">
    <location>
        <begin position="42"/>
        <end position="125"/>
    </location>
</feature>
<dbReference type="EMBL" id="JASEJX010000013">
    <property type="protein sequence ID" value="KAK4517878.1"/>
    <property type="molecule type" value="Genomic_DNA"/>
</dbReference>
<evidence type="ECO:0000256" key="3">
    <source>
        <dbReference type="ARBA" id="ARBA00022692"/>
    </source>
</evidence>
<protein>
    <recommendedName>
        <fullName evidence="11">GOLD domain-containing protein</fullName>
    </recommendedName>
</protein>
<evidence type="ECO:0000313" key="12">
    <source>
        <dbReference type="EMBL" id="KAK4517878.1"/>
    </source>
</evidence>
<dbReference type="Pfam" id="PF01105">
    <property type="entry name" value="EMP24_GP25L"/>
    <property type="match status" value="1"/>
</dbReference>
<comment type="caution">
    <text evidence="12">The sequence shown here is derived from an EMBL/GenBank/DDBJ whole genome shotgun (WGS) entry which is preliminary data.</text>
</comment>
<dbReference type="SMART" id="SM01190">
    <property type="entry name" value="EMP24_GP25L"/>
    <property type="match status" value="1"/>
</dbReference>
<gene>
    <name evidence="12" type="ORF">ATC70_001226</name>
</gene>
<dbReference type="GO" id="GO:0012505">
    <property type="term" value="C:endomembrane system"/>
    <property type="evidence" value="ECO:0007669"/>
    <property type="project" value="UniProtKB-SubCell"/>
</dbReference>
<dbReference type="PROSITE" id="PS50866">
    <property type="entry name" value="GOLD"/>
    <property type="match status" value="1"/>
</dbReference>
<evidence type="ECO:0000256" key="5">
    <source>
        <dbReference type="ARBA" id="ARBA00022989"/>
    </source>
</evidence>
<dbReference type="SUPFAM" id="SSF101576">
    <property type="entry name" value="Supernatant protein factor (SPF), C-terminal domain"/>
    <property type="match status" value="1"/>
</dbReference>
<keyword evidence="5 9" id="KW-1133">Transmembrane helix</keyword>
<evidence type="ECO:0000256" key="6">
    <source>
        <dbReference type="ARBA" id="ARBA00023136"/>
    </source>
</evidence>
<feature type="signal peptide" evidence="10">
    <location>
        <begin position="1"/>
        <end position="30"/>
    </location>
</feature>
<name>A0AAN7DIV0_9FUNG</name>
<reference evidence="12 13" key="1">
    <citation type="submission" date="2022-11" db="EMBL/GenBank/DDBJ databases">
        <title>Mucor velutinosus strain NIH1002 WGS.</title>
        <authorList>
            <person name="Subramanian P."/>
            <person name="Mullikin J.C."/>
            <person name="Segre J.A."/>
            <person name="Zelazny A.M."/>
        </authorList>
    </citation>
    <scope>NUCLEOTIDE SEQUENCE [LARGE SCALE GENOMIC DNA]</scope>
    <source>
        <strain evidence="12 13">NIH1002</strain>
    </source>
</reference>
<dbReference type="GO" id="GO:0016020">
    <property type="term" value="C:membrane"/>
    <property type="evidence" value="ECO:0007669"/>
    <property type="project" value="UniProtKB-SubCell"/>
</dbReference>
<evidence type="ECO:0000256" key="7">
    <source>
        <dbReference type="ARBA" id="ARBA00037847"/>
    </source>
</evidence>
<dbReference type="AlphaFoldDB" id="A0AAN7DIV0"/>
<keyword evidence="3 8" id="KW-0812">Transmembrane</keyword>
<sequence length="222" mass="24778">MARFPLTTVVGITVLSFILALSFLPQAAQATALTYKVGSKEKACFYVWNDKPGKKVGFYFAVQQGGAFDIDFDILDPKGESVLKGQEEKQGDYVFSAGLVGEYSFCFSNTMSTWADKLLDLEISIENEQAFVHYQASSNDKDKPAKVTEIEKSLARIASSVTKIIRKQKYLRTRENRDFATVTSTESRIFWFASLESCAIVAMACLQVHVVKRFFSVKRGGV</sequence>
<evidence type="ECO:0000259" key="11">
    <source>
        <dbReference type="PROSITE" id="PS50866"/>
    </source>
</evidence>
<evidence type="ECO:0000256" key="2">
    <source>
        <dbReference type="ARBA" id="ARBA00007104"/>
    </source>
</evidence>
<evidence type="ECO:0000313" key="13">
    <source>
        <dbReference type="Proteomes" id="UP001304243"/>
    </source>
</evidence>
<dbReference type="Proteomes" id="UP001304243">
    <property type="component" value="Unassembled WGS sequence"/>
</dbReference>
<dbReference type="InterPro" id="IPR009038">
    <property type="entry name" value="GOLD_dom"/>
</dbReference>
<feature type="chain" id="PRO_5042905684" description="GOLD domain-containing protein" evidence="10">
    <location>
        <begin position="31"/>
        <end position="222"/>
    </location>
</feature>
<accession>A0AAN7DIV0</accession>
<evidence type="ECO:0000256" key="8">
    <source>
        <dbReference type="RuleBase" id="RU003827"/>
    </source>
</evidence>
<dbReference type="InterPro" id="IPR036598">
    <property type="entry name" value="GOLD_dom_sf"/>
</dbReference>
<evidence type="ECO:0000256" key="4">
    <source>
        <dbReference type="ARBA" id="ARBA00022729"/>
    </source>
</evidence>
<dbReference type="PANTHER" id="PTHR22811">
    <property type="entry name" value="TRANSMEMBRANE EMP24 DOMAIN-CONTAINING PROTEIN"/>
    <property type="match status" value="1"/>
</dbReference>
<dbReference type="RefSeq" id="XP_064684544.1">
    <property type="nucleotide sequence ID" value="XM_064820624.1"/>
</dbReference>
<comment type="subcellular location">
    <subcellularLocation>
        <location evidence="7">Endomembrane system</location>
        <topology evidence="7">Single-pass membrane protein</topology>
    </subcellularLocation>
    <subcellularLocation>
        <location evidence="1 8">Membrane</location>
        <topology evidence="1 8">Single-pass type I membrane protein</topology>
    </subcellularLocation>
</comment>
<dbReference type="GeneID" id="89944928"/>
<dbReference type="InterPro" id="IPR015720">
    <property type="entry name" value="Emp24-like"/>
</dbReference>